<evidence type="ECO:0000313" key="1">
    <source>
        <dbReference type="EMBL" id="KAF4147170.1"/>
    </source>
</evidence>
<dbReference type="Proteomes" id="UP000704712">
    <property type="component" value="Unassembled WGS sequence"/>
</dbReference>
<name>A0A8S9V2K8_PHYIN</name>
<evidence type="ECO:0000313" key="2">
    <source>
        <dbReference type="Proteomes" id="UP000704712"/>
    </source>
</evidence>
<organism evidence="1 2">
    <name type="scientific">Phytophthora infestans</name>
    <name type="common">Potato late blight agent</name>
    <name type="synonym">Botrytis infestans</name>
    <dbReference type="NCBI Taxonomy" id="4787"/>
    <lineage>
        <taxon>Eukaryota</taxon>
        <taxon>Sar</taxon>
        <taxon>Stramenopiles</taxon>
        <taxon>Oomycota</taxon>
        <taxon>Peronosporomycetes</taxon>
        <taxon>Peronosporales</taxon>
        <taxon>Peronosporaceae</taxon>
        <taxon>Phytophthora</taxon>
    </lineage>
</organism>
<proteinExistence type="predicted"/>
<accession>A0A8S9V2K8</accession>
<comment type="caution">
    <text evidence="1">The sequence shown here is derived from an EMBL/GenBank/DDBJ whole genome shotgun (WGS) entry which is preliminary data.</text>
</comment>
<sequence length="412" mass="48349">MDSSYASDNPITNPFHAYRRTKCKGKLYVSDLGAVKAGAHMSNCVPQFRRAPVGPAPTITDRMEEMMVATNYVCVRGVTLTPTEVWRMVRDQFYGGDNEILRSATQKQFSGRLYRSRAKRFGRESFGRLKQKPLCNVEESGGFKYFQFHVTYYEDEVRHRLIGWLHPHLMDRMTQRQSSIFVNATYRCVPAPFYQLVIVMLDDTISDLYLPVWYILTTGKTSQAYNRLFSNICVSSKQKLAPALVCDFAFAVLKAVQYQFPEARIVKCPFHFEQALRRKILQLRITGNEVMMRKGCIDRLTIIRRMNISPPSVDEVRSMIKRDYYEKEISYSRDNWKQFWKHFKKIWINKSKPEWWNISSVRKDIFNRTNNPLERYNRTLNSTFPGSHPDLIRFISVIEKQSRETARLLSDI</sequence>
<reference evidence="1" key="1">
    <citation type="submission" date="2020-03" db="EMBL/GenBank/DDBJ databases">
        <title>Hybrid Assembly of Korean Phytophthora infestans isolates.</title>
        <authorList>
            <person name="Prokchorchik M."/>
            <person name="Lee Y."/>
            <person name="Seo J."/>
            <person name="Cho J.-H."/>
            <person name="Park Y.-E."/>
            <person name="Jang D.-C."/>
            <person name="Im J.-S."/>
            <person name="Choi J.-G."/>
            <person name="Park H.-J."/>
            <person name="Lee G.-B."/>
            <person name="Lee Y.-G."/>
            <person name="Hong S.-Y."/>
            <person name="Cho K."/>
            <person name="Sohn K.H."/>
        </authorList>
    </citation>
    <scope>NUCLEOTIDE SEQUENCE</scope>
    <source>
        <strain evidence="1">KR_2_A2</strain>
    </source>
</reference>
<protein>
    <submittedName>
        <fullName evidence="1">MULE transposase domain-containing protein</fullName>
    </submittedName>
</protein>
<gene>
    <name evidence="1" type="ORF">GN958_ATG03580</name>
</gene>
<dbReference type="EMBL" id="JAACNO010000507">
    <property type="protein sequence ID" value="KAF4147170.1"/>
    <property type="molecule type" value="Genomic_DNA"/>
</dbReference>
<dbReference type="AlphaFoldDB" id="A0A8S9V2K8"/>